<reference evidence="1" key="1">
    <citation type="submission" date="2020-05" db="EMBL/GenBank/DDBJ databases">
        <title>Large-scale comparative analyses of tick genomes elucidate their genetic diversity and vector capacities.</title>
        <authorList>
            <person name="Jia N."/>
            <person name="Wang J."/>
            <person name="Shi W."/>
            <person name="Du L."/>
            <person name="Sun Y."/>
            <person name="Zhan W."/>
            <person name="Jiang J."/>
            <person name="Wang Q."/>
            <person name="Zhang B."/>
            <person name="Ji P."/>
            <person name="Sakyi L.B."/>
            <person name="Cui X."/>
            <person name="Yuan T."/>
            <person name="Jiang B."/>
            <person name="Yang W."/>
            <person name="Lam T.T.-Y."/>
            <person name="Chang Q."/>
            <person name="Ding S."/>
            <person name="Wang X."/>
            <person name="Zhu J."/>
            <person name="Ruan X."/>
            <person name="Zhao L."/>
            <person name="Wei J."/>
            <person name="Que T."/>
            <person name="Du C."/>
            <person name="Cheng J."/>
            <person name="Dai P."/>
            <person name="Han X."/>
            <person name="Huang E."/>
            <person name="Gao Y."/>
            <person name="Liu J."/>
            <person name="Shao H."/>
            <person name="Ye R."/>
            <person name="Li L."/>
            <person name="Wei W."/>
            <person name="Wang X."/>
            <person name="Wang C."/>
            <person name="Yang T."/>
            <person name="Huo Q."/>
            <person name="Li W."/>
            <person name="Guo W."/>
            <person name="Chen H."/>
            <person name="Zhou L."/>
            <person name="Ni X."/>
            <person name="Tian J."/>
            <person name="Zhou Y."/>
            <person name="Sheng Y."/>
            <person name="Liu T."/>
            <person name="Pan Y."/>
            <person name="Xia L."/>
            <person name="Li J."/>
            <person name="Zhao F."/>
            <person name="Cao W."/>
        </authorList>
    </citation>
    <scope>NUCLEOTIDE SEQUENCE</scope>
    <source>
        <strain evidence="1">Hyas-2018</strain>
    </source>
</reference>
<proteinExistence type="predicted"/>
<comment type="caution">
    <text evidence="1">The sequence shown here is derived from an EMBL/GenBank/DDBJ whole genome shotgun (WGS) entry which is preliminary data.</text>
</comment>
<evidence type="ECO:0000313" key="1">
    <source>
        <dbReference type="EMBL" id="KAH6929818.1"/>
    </source>
</evidence>
<keyword evidence="2" id="KW-1185">Reference proteome</keyword>
<evidence type="ECO:0000313" key="2">
    <source>
        <dbReference type="Proteomes" id="UP000821845"/>
    </source>
</evidence>
<accession>A0ACB7S4K4</accession>
<protein>
    <submittedName>
        <fullName evidence="1">Uncharacterized protein</fullName>
    </submittedName>
</protein>
<dbReference type="EMBL" id="CM023485">
    <property type="protein sequence ID" value="KAH6929818.1"/>
    <property type="molecule type" value="Genomic_DNA"/>
</dbReference>
<name>A0ACB7S4K4_HYAAI</name>
<dbReference type="Proteomes" id="UP000821845">
    <property type="component" value="Chromosome 5"/>
</dbReference>
<organism evidence="1 2">
    <name type="scientific">Hyalomma asiaticum</name>
    <name type="common">Tick</name>
    <dbReference type="NCBI Taxonomy" id="266040"/>
    <lineage>
        <taxon>Eukaryota</taxon>
        <taxon>Metazoa</taxon>
        <taxon>Ecdysozoa</taxon>
        <taxon>Arthropoda</taxon>
        <taxon>Chelicerata</taxon>
        <taxon>Arachnida</taxon>
        <taxon>Acari</taxon>
        <taxon>Parasitiformes</taxon>
        <taxon>Ixodida</taxon>
        <taxon>Ixodoidea</taxon>
        <taxon>Ixodidae</taxon>
        <taxon>Hyalomminae</taxon>
        <taxon>Hyalomma</taxon>
    </lineage>
</organism>
<sequence>MGVTHADDLPYTMGSLLLPKDENLFTPAMGQDLRDLVMTKTHTQAEEEFAKQIIASWTAFAKHGTPAMVTPGDKWPAHTTSSTLLVSLKPSSFNVTAEQRRSRCKLWKPLLLRKSSSHSSHQANQKTTTAKPSSQTPKAKFSPDKANSVFKKRPSSSATSLPSTLVTFALAFLTTYRCR</sequence>
<gene>
    <name evidence="1" type="ORF">HPB50_005969</name>
</gene>